<feature type="transmembrane region" description="Helical" evidence="7">
    <location>
        <begin position="254"/>
        <end position="273"/>
    </location>
</feature>
<evidence type="ECO:0000313" key="9">
    <source>
        <dbReference type="EMBL" id="OAS14401.1"/>
    </source>
</evidence>
<keyword evidence="5 7" id="KW-1133">Transmembrane helix</keyword>
<keyword evidence="6 7" id="KW-0472">Membrane</keyword>
<dbReference type="GO" id="GO:0055085">
    <property type="term" value="P:transmembrane transport"/>
    <property type="evidence" value="ECO:0007669"/>
    <property type="project" value="InterPro"/>
</dbReference>
<proteinExistence type="inferred from homology"/>
<feature type="transmembrane region" description="Helical" evidence="7">
    <location>
        <begin position="12"/>
        <end position="34"/>
    </location>
</feature>
<dbReference type="Gene3D" id="1.10.3720.10">
    <property type="entry name" value="MetI-like"/>
    <property type="match status" value="1"/>
</dbReference>
<evidence type="ECO:0000313" key="10">
    <source>
        <dbReference type="Proteomes" id="UP000078454"/>
    </source>
</evidence>
<keyword evidence="3" id="KW-1003">Cell membrane</keyword>
<evidence type="ECO:0000256" key="6">
    <source>
        <dbReference type="ARBA" id="ARBA00023136"/>
    </source>
</evidence>
<evidence type="ECO:0000259" key="8">
    <source>
        <dbReference type="PROSITE" id="PS50928"/>
    </source>
</evidence>
<dbReference type="SUPFAM" id="SSF161098">
    <property type="entry name" value="MetI-like"/>
    <property type="match status" value="1"/>
</dbReference>
<gene>
    <name evidence="9" type="ORF">A8708_13485</name>
</gene>
<protein>
    <submittedName>
        <fullName evidence="9">ABC transporter permease</fullName>
    </submittedName>
</protein>
<feature type="transmembrane region" description="Helical" evidence="7">
    <location>
        <begin position="41"/>
        <end position="57"/>
    </location>
</feature>
<keyword evidence="10" id="KW-1185">Reference proteome</keyword>
<dbReference type="RefSeq" id="WP_068669982.1">
    <property type="nucleotide sequence ID" value="NZ_LYPB01000090.1"/>
</dbReference>
<dbReference type="GO" id="GO:0005886">
    <property type="term" value="C:plasma membrane"/>
    <property type="evidence" value="ECO:0007669"/>
    <property type="project" value="UniProtKB-SubCell"/>
</dbReference>
<keyword evidence="4 7" id="KW-0812">Transmembrane</keyword>
<feature type="domain" description="ABC transmembrane type-1" evidence="8">
    <location>
        <begin position="73"/>
        <end position="272"/>
    </location>
</feature>
<accession>A0A198A053</accession>
<dbReference type="InterPro" id="IPR035906">
    <property type="entry name" value="MetI-like_sf"/>
</dbReference>
<organism evidence="9 10">
    <name type="scientific">Paenibacillus oryzisoli</name>
    <dbReference type="NCBI Taxonomy" id="1850517"/>
    <lineage>
        <taxon>Bacteria</taxon>
        <taxon>Bacillati</taxon>
        <taxon>Bacillota</taxon>
        <taxon>Bacilli</taxon>
        <taxon>Bacillales</taxon>
        <taxon>Paenibacillaceae</taxon>
        <taxon>Paenibacillus</taxon>
    </lineage>
</organism>
<evidence type="ECO:0000256" key="1">
    <source>
        <dbReference type="ARBA" id="ARBA00004651"/>
    </source>
</evidence>
<dbReference type="OrthoDB" id="9810086at2"/>
<dbReference type="Proteomes" id="UP000078454">
    <property type="component" value="Unassembled WGS sequence"/>
</dbReference>
<dbReference type="STRING" id="1850517.A8708_13485"/>
<name>A0A198A053_9BACL</name>
<feature type="transmembrane region" description="Helical" evidence="7">
    <location>
        <begin position="77"/>
        <end position="96"/>
    </location>
</feature>
<dbReference type="CDD" id="cd06261">
    <property type="entry name" value="TM_PBP2"/>
    <property type="match status" value="1"/>
</dbReference>
<comment type="caution">
    <text evidence="9">The sequence shown here is derived from an EMBL/GenBank/DDBJ whole genome shotgun (WGS) entry which is preliminary data.</text>
</comment>
<comment type="subcellular location">
    <subcellularLocation>
        <location evidence="1 7">Cell membrane</location>
        <topology evidence="1 7">Multi-pass membrane protein</topology>
    </subcellularLocation>
</comment>
<dbReference type="PROSITE" id="PS50928">
    <property type="entry name" value="ABC_TM1"/>
    <property type="match status" value="1"/>
</dbReference>
<dbReference type="PANTHER" id="PTHR43744">
    <property type="entry name" value="ABC TRANSPORTER PERMEASE PROTEIN MG189-RELATED-RELATED"/>
    <property type="match status" value="1"/>
</dbReference>
<comment type="similarity">
    <text evidence="7">Belongs to the binding-protein-dependent transport system permease family.</text>
</comment>
<evidence type="ECO:0000256" key="3">
    <source>
        <dbReference type="ARBA" id="ARBA00022475"/>
    </source>
</evidence>
<feature type="transmembrane region" description="Helical" evidence="7">
    <location>
        <begin position="139"/>
        <end position="160"/>
    </location>
</feature>
<dbReference type="EMBL" id="LYPB01000090">
    <property type="protein sequence ID" value="OAS14401.1"/>
    <property type="molecule type" value="Genomic_DNA"/>
</dbReference>
<dbReference type="Pfam" id="PF00528">
    <property type="entry name" value="BPD_transp_1"/>
    <property type="match status" value="1"/>
</dbReference>
<evidence type="ECO:0000256" key="4">
    <source>
        <dbReference type="ARBA" id="ARBA00022692"/>
    </source>
</evidence>
<dbReference type="PANTHER" id="PTHR43744:SF9">
    <property type="entry name" value="POLYGALACTURONAN_RHAMNOGALACTURONAN TRANSPORT SYSTEM PERMEASE PROTEIN YTCP"/>
    <property type="match status" value="1"/>
</dbReference>
<evidence type="ECO:0000256" key="5">
    <source>
        <dbReference type="ARBA" id="ARBA00022989"/>
    </source>
</evidence>
<feature type="transmembrane region" description="Helical" evidence="7">
    <location>
        <begin position="181"/>
        <end position="204"/>
    </location>
</feature>
<sequence>MLVSRGEKWFSALNHTVLVVFSLLALAPFLHIVAQSFSNQQAVISGIVGFWPIGWNIDAYKNVLKDTAFINAFSVSVNRTVIGTLLSVGLTSLLAYPLSKSYILGRQWIQFMIVFTMLFSGGLIPTYLVVKEAGLIDTFWALIIPGAISAFNVIIMRSFFQSVPIELEESARMDGCSNIGILFRIVLPLSMPVIATIALFHGVAHWNSFFDAVLYLNKRDLHPLQMYLRDLILSNETNLETRAMEKNSAAIESLKAAALIVSTLPIVMVYPFLQRYFVKGVLIGSVKG</sequence>
<dbReference type="AlphaFoldDB" id="A0A198A053"/>
<feature type="transmembrane region" description="Helical" evidence="7">
    <location>
        <begin position="108"/>
        <end position="127"/>
    </location>
</feature>
<reference evidence="9 10" key="1">
    <citation type="submission" date="2016-05" db="EMBL/GenBank/DDBJ databases">
        <title>Paenibacillus sp. 1ZS3-15 nov., isolated from the rhizosphere soil.</title>
        <authorList>
            <person name="Zhang X.X."/>
            <person name="Zhang J."/>
        </authorList>
    </citation>
    <scope>NUCLEOTIDE SEQUENCE [LARGE SCALE GENOMIC DNA]</scope>
    <source>
        <strain evidence="9 10">1ZS3-15</strain>
    </source>
</reference>
<evidence type="ECO:0000256" key="2">
    <source>
        <dbReference type="ARBA" id="ARBA00022448"/>
    </source>
</evidence>
<evidence type="ECO:0000256" key="7">
    <source>
        <dbReference type="RuleBase" id="RU363032"/>
    </source>
</evidence>
<dbReference type="InterPro" id="IPR000515">
    <property type="entry name" value="MetI-like"/>
</dbReference>
<keyword evidence="2 7" id="KW-0813">Transport</keyword>